<organism evidence="2 3">
    <name type="scientific">Caenorhabditis angaria</name>
    <dbReference type="NCBI Taxonomy" id="860376"/>
    <lineage>
        <taxon>Eukaryota</taxon>
        <taxon>Metazoa</taxon>
        <taxon>Ecdysozoa</taxon>
        <taxon>Nematoda</taxon>
        <taxon>Chromadorea</taxon>
        <taxon>Rhabditida</taxon>
        <taxon>Rhabditina</taxon>
        <taxon>Rhabditomorpha</taxon>
        <taxon>Rhabditoidea</taxon>
        <taxon>Rhabditidae</taxon>
        <taxon>Peloderinae</taxon>
        <taxon>Caenorhabditis</taxon>
    </lineage>
</organism>
<protein>
    <submittedName>
        <fullName evidence="2">Uncharacterized protein</fullName>
    </submittedName>
</protein>
<name>A0A9P1J157_9PELO</name>
<evidence type="ECO:0000313" key="2">
    <source>
        <dbReference type="EMBL" id="CAI5456229.1"/>
    </source>
</evidence>
<keyword evidence="3" id="KW-1185">Reference proteome</keyword>
<sequence>MSVRPLNIDLLPSYSEAIPSEPPPSYFEVFAPQLPVSRSSSIVIPEEEPPISTIQIESQAREARQRRPPTRKVKRDMRSLMCLSFGFLILIGLIILCL</sequence>
<dbReference type="EMBL" id="CANHGI010000006">
    <property type="protein sequence ID" value="CAI5456229.1"/>
    <property type="molecule type" value="Genomic_DNA"/>
</dbReference>
<evidence type="ECO:0000256" key="1">
    <source>
        <dbReference type="SAM" id="Phobius"/>
    </source>
</evidence>
<proteinExistence type="predicted"/>
<reference evidence="2" key="1">
    <citation type="submission" date="2022-11" db="EMBL/GenBank/DDBJ databases">
        <authorList>
            <person name="Kikuchi T."/>
        </authorList>
    </citation>
    <scope>NUCLEOTIDE SEQUENCE</scope>
    <source>
        <strain evidence="2">PS1010</strain>
    </source>
</reference>
<feature type="transmembrane region" description="Helical" evidence="1">
    <location>
        <begin position="77"/>
        <end position="96"/>
    </location>
</feature>
<keyword evidence="1" id="KW-1133">Transmembrane helix</keyword>
<keyword evidence="1" id="KW-0812">Transmembrane</keyword>
<dbReference type="Proteomes" id="UP001152747">
    <property type="component" value="Unassembled WGS sequence"/>
</dbReference>
<evidence type="ECO:0000313" key="3">
    <source>
        <dbReference type="Proteomes" id="UP001152747"/>
    </source>
</evidence>
<dbReference type="AlphaFoldDB" id="A0A9P1J157"/>
<gene>
    <name evidence="2" type="ORF">CAMP_LOCUS18866</name>
</gene>
<keyword evidence="1" id="KW-0472">Membrane</keyword>
<accession>A0A9P1J157</accession>
<comment type="caution">
    <text evidence="2">The sequence shown here is derived from an EMBL/GenBank/DDBJ whole genome shotgun (WGS) entry which is preliminary data.</text>
</comment>